<dbReference type="PROSITE" id="PS50112">
    <property type="entry name" value="PAS"/>
    <property type="match status" value="1"/>
</dbReference>
<name>X1VI14_9ZZZZ</name>
<reference evidence="3" key="1">
    <citation type="journal article" date="2014" name="Front. Microbiol.">
        <title>High frequency of phylogenetically diverse reductive dehalogenase-homologous genes in deep subseafloor sedimentary metagenomes.</title>
        <authorList>
            <person name="Kawai M."/>
            <person name="Futagami T."/>
            <person name="Toyoda A."/>
            <person name="Takaki Y."/>
            <person name="Nishi S."/>
            <person name="Hori S."/>
            <person name="Arai W."/>
            <person name="Tsubouchi T."/>
            <person name="Morono Y."/>
            <person name="Uchiyama I."/>
            <person name="Ito T."/>
            <person name="Fujiyama A."/>
            <person name="Inagaki F."/>
            <person name="Takami H."/>
        </authorList>
    </citation>
    <scope>NUCLEOTIDE SEQUENCE</scope>
    <source>
        <strain evidence="3">Expedition CK06-06</strain>
    </source>
</reference>
<comment type="caution">
    <text evidence="3">The sequence shown here is derived from an EMBL/GenBank/DDBJ whole genome shotgun (WGS) entry which is preliminary data.</text>
</comment>
<dbReference type="PROSITE" id="PS50113">
    <property type="entry name" value="PAC"/>
    <property type="match status" value="1"/>
</dbReference>
<dbReference type="GO" id="GO:0006355">
    <property type="term" value="P:regulation of DNA-templated transcription"/>
    <property type="evidence" value="ECO:0007669"/>
    <property type="project" value="InterPro"/>
</dbReference>
<dbReference type="InterPro" id="IPR000700">
    <property type="entry name" value="PAS-assoc_C"/>
</dbReference>
<organism evidence="3">
    <name type="scientific">marine sediment metagenome</name>
    <dbReference type="NCBI Taxonomy" id="412755"/>
    <lineage>
        <taxon>unclassified sequences</taxon>
        <taxon>metagenomes</taxon>
        <taxon>ecological metagenomes</taxon>
    </lineage>
</organism>
<dbReference type="SUPFAM" id="SSF55785">
    <property type="entry name" value="PYP-like sensor domain (PAS domain)"/>
    <property type="match status" value="1"/>
</dbReference>
<dbReference type="InterPro" id="IPR035965">
    <property type="entry name" value="PAS-like_dom_sf"/>
</dbReference>
<dbReference type="Gene3D" id="3.30.450.20">
    <property type="entry name" value="PAS domain"/>
    <property type="match status" value="1"/>
</dbReference>
<evidence type="ECO:0008006" key="4">
    <source>
        <dbReference type="Google" id="ProtNLM"/>
    </source>
</evidence>
<evidence type="ECO:0000259" key="1">
    <source>
        <dbReference type="PROSITE" id="PS50112"/>
    </source>
</evidence>
<dbReference type="CDD" id="cd00130">
    <property type="entry name" value="PAS"/>
    <property type="match status" value="1"/>
</dbReference>
<feature type="domain" description="PAC" evidence="2">
    <location>
        <begin position="88"/>
        <end position="123"/>
    </location>
</feature>
<dbReference type="InterPro" id="IPR000014">
    <property type="entry name" value="PAS"/>
</dbReference>
<dbReference type="AlphaFoldDB" id="X1VI14"/>
<dbReference type="EMBL" id="BARW01040469">
    <property type="protein sequence ID" value="GAJ18207.1"/>
    <property type="molecule type" value="Genomic_DNA"/>
</dbReference>
<feature type="domain" description="PAS" evidence="1">
    <location>
        <begin position="11"/>
        <end position="67"/>
    </location>
</feature>
<proteinExistence type="predicted"/>
<dbReference type="Pfam" id="PF00989">
    <property type="entry name" value="PAS"/>
    <property type="match status" value="1"/>
</dbReference>
<dbReference type="InterPro" id="IPR013767">
    <property type="entry name" value="PAS_fold"/>
</dbReference>
<dbReference type="SMART" id="SM00091">
    <property type="entry name" value="PAS"/>
    <property type="match status" value="1"/>
</dbReference>
<feature type="non-terminal residue" evidence="3">
    <location>
        <position position="123"/>
    </location>
</feature>
<accession>X1VI14</accession>
<sequence>RMRAEETLGRSEEKYRELVENANSIIMRRNVKGEITFFNEFAQKFFGYSEEEILGRNVIGTIIPKTDSAGRDLTAMVRDISKHPNQYHTNENENMRRNGERVWITWTNKPIRDKDGRVVEILA</sequence>
<evidence type="ECO:0000313" key="3">
    <source>
        <dbReference type="EMBL" id="GAJ18207.1"/>
    </source>
</evidence>
<protein>
    <recommendedName>
        <fullName evidence="4">PAS domain-containing protein</fullName>
    </recommendedName>
</protein>
<evidence type="ECO:0000259" key="2">
    <source>
        <dbReference type="PROSITE" id="PS50113"/>
    </source>
</evidence>
<dbReference type="NCBIfam" id="TIGR00229">
    <property type="entry name" value="sensory_box"/>
    <property type="match status" value="1"/>
</dbReference>
<gene>
    <name evidence="3" type="ORF">S12H4_61132</name>
</gene>
<feature type="non-terminal residue" evidence="3">
    <location>
        <position position="1"/>
    </location>
</feature>